<sequence>VKFVLYILATFNLVFSTYGQVSAEEWGNMHISYIREVENQLFLSDFQLGSEESIRDKNGHGFSLGWLINKNEGKFFLLNTGISHTDYQGTVEDGVNVTFEPKAGSDYEALSQSKNIFYEFDLSFTNTFISLSYTNWQITMHGLRHWKGTPLPSTYGIGLISQKVEGNTIIKGIDETLIAEASYNSGLQRFYLMGWSFNYEFLQMSFILRYVTSPVLNIISCNTEAVGDLACDRIKAATGNRNNSPQLFTGSVFSVGMLF</sequence>
<proteinExistence type="predicted"/>
<dbReference type="AlphaFoldDB" id="A0A382HF57"/>
<accession>A0A382HF57</accession>
<protein>
    <recommendedName>
        <fullName evidence="2">Outer membrane protein beta-barrel domain-containing protein</fullName>
    </recommendedName>
</protein>
<organism evidence="1">
    <name type="scientific">marine metagenome</name>
    <dbReference type="NCBI Taxonomy" id="408172"/>
    <lineage>
        <taxon>unclassified sequences</taxon>
        <taxon>metagenomes</taxon>
        <taxon>ecological metagenomes</taxon>
    </lineage>
</organism>
<gene>
    <name evidence="1" type="ORF">METZ01_LOCUS238802</name>
</gene>
<reference evidence="1" key="1">
    <citation type="submission" date="2018-05" db="EMBL/GenBank/DDBJ databases">
        <authorList>
            <person name="Lanie J.A."/>
            <person name="Ng W.-L."/>
            <person name="Kazmierczak K.M."/>
            <person name="Andrzejewski T.M."/>
            <person name="Davidsen T.M."/>
            <person name="Wayne K.J."/>
            <person name="Tettelin H."/>
            <person name="Glass J.I."/>
            <person name="Rusch D."/>
            <person name="Podicherti R."/>
            <person name="Tsui H.-C.T."/>
            <person name="Winkler M.E."/>
        </authorList>
    </citation>
    <scope>NUCLEOTIDE SEQUENCE</scope>
</reference>
<dbReference type="EMBL" id="UINC01060923">
    <property type="protein sequence ID" value="SVB85948.1"/>
    <property type="molecule type" value="Genomic_DNA"/>
</dbReference>
<evidence type="ECO:0000313" key="1">
    <source>
        <dbReference type="EMBL" id="SVB85948.1"/>
    </source>
</evidence>
<feature type="non-terminal residue" evidence="1">
    <location>
        <position position="1"/>
    </location>
</feature>
<name>A0A382HF57_9ZZZZ</name>
<evidence type="ECO:0008006" key="2">
    <source>
        <dbReference type="Google" id="ProtNLM"/>
    </source>
</evidence>